<reference evidence="1 2" key="2">
    <citation type="submission" date="2018-11" db="EMBL/GenBank/DDBJ databases">
        <authorList>
            <consortium name="Pathogen Informatics"/>
        </authorList>
    </citation>
    <scope>NUCLEOTIDE SEQUENCE [LARGE SCALE GENOMIC DNA]</scope>
</reference>
<dbReference type="AlphaFoldDB" id="A0A183IH05"/>
<reference evidence="3" key="1">
    <citation type="submission" date="2016-06" db="UniProtKB">
        <authorList>
            <consortium name="WormBaseParasite"/>
        </authorList>
    </citation>
    <scope>IDENTIFICATION</scope>
</reference>
<protein>
    <submittedName>
        <fullName evidence="1 3">Uncharacterized protein</fullName>
    </submittedName>
</protein>
<evidence type="ECO:0000313" key="3">
    <source>
        <dbReference type="WBParaSite" id="SBAD_0000303901-mRNA-1"/>
    </source>
</evidence>
<dbReference type="Proteomes" id="UP000270296">
    <property type="component" value="Unassembled WGS sequence"/>
</dbReference>
<dbReference type="WBParaSite" id="SBAD_0000303901-mRNA-1">
    <property type="protein sequence ID" value="SBAD_0000303901-mRNA-1"/>
    <property type="gene ID" value="SBAD_0000303901"/>
</dbReference>
<evidence type="ECO:0000313" key="1">
    <source>
        <dbReference type="EMBL" id="VDO99302.1"/>
    </source>
</evidence>
<keyword evidence="2" id="KW-1185">Reference proteome</keyword>
<dbReference type="EMBL" id="UZAM01007466">
    <property type="protein sequence ID" value="VDO99302.1"/>
    <property type="molecule type" value="Genomic_DNA"/>
</dbReference>
<proteinExistence type="predicted"/>
<gene>
    <name evidence="1" type="ORF">SBAD_LOCUS2900</name>
</gene>
<sequence>MGDHFDELRNRLAPLDYLEIEFEDSEELEDDCSVPLKKEIRDAICLCQSSISCGLDRISAEILKLNQAKPH</sequence>
<name>A0A183IH05_9BILA</name>
<accession>A0A183IH05</accession>
<organism evidence="3">
    <name type="scientific">Soboliphyme baturini</name>
    <dbReference type="NCBI Taxonomy" id="241478"/>
    <lineage>
        <taxon>Eukaryota</taxon>
        <taxon>Metazoa</taxon>
        <taxon>Ecdysozoa</taxon>
        <taxon>Nematoda</taxon>
        <taxon>Enoplea</taxon>
        <taxon>Dorylaimia</taxon>
        <taxon>Dioctophymatida</taxon>
        <taxon>Dioctophymatoidea</taxon>
        <taxon>Soboliphymatidae</taxon>
        <taxon>Soboliphyme</taxon>
    </lineage>
</organism>
<evidence type="ECO:0000313" key="2">
    <source>
        <dbReference type="Proteomes" id="UP000270296"/>
    </source>
</evidence>